<keyword evidence="8" id="KW-1185">Reference proteome</keyword>
<feature type="region of interest" description="Disordered" evidence="6">
    <location>
        <begin position="1"/>
        <end position="22"/>
    </location>
</feature>
<dbReference type="EMBL" id="QEAN01000262">
    <property type="protein sequence ID" value="TPX41658.1"/>
    <property type="molecule type" value="Genomic_DNA"/>
</dbReference>
<organism evidence="7 8">
    <name type="scientific">Synchytrium endobioticum</name>
    <dbReference type="NCBI Taxonomy" id="286115"/>
    <lineage>
        <taxon>Eukaryota</taxon>
        <taxon>Fungi</taxon>
        <taxon>Fungi incertae sedis</taxon>
        <taxon>Chytridiomycota</taxon>
        <taxon>Chytridiomycota incertae sedis</taxon>
        <taxon>Chytridiomycetes</taxon>
        <taxon>Synchytriales</taxon>
        <taxon>Synchytriaceae</taxon>
        <taxon>Synchytrium</taxon>
    </lineage>
</organism>
<evidence type="ECO:0000256" key="1">
    <source>
        <dbReference type="ARBA" id="ARBA00004141"/>
    </source>
</evidence>
<comment type="caution">
    <text evidence="7">The sequence shown here is derived from an EMBL/GenBank/DDBJ whole genome shotgun (WGS) entry which is preliminary data.</text>
</comment>
<accession>A0A507CRE4</accession>
<sequence>MTASAKQPILPSHDDHDDEPGTTYAATSATGYAPIGDAPVYSDPEALLPKFGDTVAQSTVDVRLSFVRKVYSILAAQLLLTVIFSAAFLYSPSVQQFAQANQWLLYLSIFASLALLMALIWKRRSHPTNLYLLSAFTLFESYTIGFAVSSHDSETVLQAVILTLALFIGLTLFTLQTKIDFSGIGPFLFGALWVLIIAAFIEIFLPFNKFVDLALAIFMCILFCGYIVYDTQMICERLSPEEYVIAAVELYLDVLNLFLAILRILEDSRFDARSASRSDHRRFPRYIYIYYSSPVSILFPGKYDEPGFVRMSE</sequence>
<keyword evidence="3 5" id="KW-1133">Transmembrane helix</keyword>
<dbReference type="VEuPathDB" id="FungiDB:SeMB42_g05474"/>
<comment type="subcellular location">
    <subcellularLocation>
        <location evidence="1">Membrane</location>
        <topology evidence="1">Multi-pass membrane protein</topology>
    </subcellularLocation>
</comment>
<evidence type="ECO:0000313" key="8">
    <source>
        <dbReference type="Proteomes" id="UP000317494"/>
    </source>
</evidence>
<feature type="transmembrane region" description="Helical" evidence="5">
    <location>
        <begin position="155"/>
        <end position="175"/>
    </location>
</feature>
<feature type="transmembrane region" description="Helical" evidence="5">
    <location>
        <begin position="103"/>
        <end position="121"/>
    </location>
</feature>
<gene>
    <name evidence="7" type="ORF">SeMB42_g05474</name>
</gene>
<comment type="similarity">
    <text evidence="5">Belongs to the BI1 family.</text>
</comment>
<dbReference type="PANTHER" id="PTHR23291:SF50">
    <property type="entry name" value="PROTEIN LIFEGUARD 4"/>
    <property type="match status" value="1"/>
</dbReference>
<name>A0A507CRE4_9FUNG</name>
<keyword evidence="4 5" id="KW-0472">Membrane</keyword>
<feature type="transmembrane region" description="Helical" evidence="5">
    <location>
        <begin position="213"/>
        <end position="231"/>
    </location>
</feature>
<dbReference type="CDD" id="cd10429">
    <property type="entry name" value="GAAP_like"/>
    <property type="match status" value="1"/>
</dbReference>
<dbReference type="GO" id="GO:0016020">
    <property type="term" value="C:membrane"/>
    <property type="evidence" value="ECO:0007669"/>
    <property type="project" value="UniProtKB-SubCell"/>
</dbReference>
<evidence type="ECO:0000256" key="6">
    <source>
        <dbReference type="SAM" id="MobiDB-lite"/>
    </source>
</evidence>
<feature type="transmembrane region" description="Helical" evidence="5">
    <location>
        <begin position="187"/>
        <end position="207"/>
    </location>
</feature>
<proteinExistence type="inferred from homology"/>
<evidence type="ECO:0000256" key="4">
    <source>
        <dbReference type="ARBA" id="ARBA00023136"/>
    </source>
</evidence>
<dbReference type="InterPro" id="IPR006214">
    <property type="entry name" value="Bax_inhibitor_1-related"/>
</dbReference>
<reference evidence="7 8" key="1">
    <citation type="journal article" date="2019" name="Sci. Rep.">
        <title>Comparative genomics of chytrid fungi reveal insights into the obligate biotrophic and pathogenic lifestyle of Synchytrium endobioticum.</title>
        <authorList>
            <person name="van de Vossenberg B.T.L.H."/>
            <person name="Warris S."/>
            <person name="Nguyen H.D.T."/>
            <person name="van Gent-Pelzer M.P.E."/>
            <person name="Joly D.L."/>
            <person name="van de Geest H.C."/>
            <person name="Bonants P.J.M."/>
            <person name="Smith D.S."/>
            <person name="Levesque C.A."/>
            <person name="van der Lee T.A.J."/>
        </authorList>
    </citation>
    <scope>NUCLEOTIDE SEQUENCE [LARGE SCALE GENOMIC DNA]</scope>
    <source>
        <strain evidence="7 8">MB42</strain>
    </source>
</reference>
<dbReference type="AlphaFoldDB" id="A0A507CRE4"/>
<evidence type="ECO:0000256" key="3">
    <source>
        <dbReference type="ARBA" id="ARBA00022989"/>
    </source>
</evidence>
<dbReference type="Pfam" id="PF01027">
    <property type="entry name" value="Bax1-I"/>
    <property type="match status" value="1"/>
</dbReference>
<protein>
    <submittedName>
        <fullName evidence="7">Uncharacterized protein</fullName>
    </submittedName>
</protein>
<dbReference type="Proteomes" id="UP000317494">
    <property type="component" value="Unassembled WGS sequence"/>
</dbReference>
<evidence type="ECO:0000256" key="2">
    <source>
        <dbReference type="ARBA" id="ARBA00022692"/>
    </source>
</evidence>
<feature type="transmembrane region" description="Helical" evidence="5">
    <location>
        <begin position="70"/>
        <end position="91"/>
    </location>
</feature>
<evidence type="ECO:0000256" key="5">
    <source>
        <dbReference type="RuleBase" id="RU004379"/>
    </source>
</evidence>
<keyword evidence="2 5" id="KW-0812">Transmembrane</keyword>
<feature type="transmembrane region" description="Helical" evidence="5">
    <location>
        <begin position="130"/>
        <end position="149"/>
    </location>
</feature>
<dbReference type="PANTHER" id="PTHR23291">
    <property type="entry name" value="BAX INHIBITOR-RELATED"/>
    <property type="match status" value="1"/>
</dbReference>
<evidence type="ECO:0000313" key="7">
    <source>
        <dbReference type="EMBL" id="TPX41658.1"/>
    </source>
</evidence>